<dbReference type="PROSITE" id="PS51935">
    <property type="entry name" value="NLPC_P60"/>
    <property type="match status" value="1"/>
</dbReference>
<dbReference type="Pfam" id="PF24568">
    <property type="entry name" value="CC_PcsB"/>
    <property type="match status" value="1"/>
</dbReference>
<evidence type="ECO:0000256" key="2">
    <source>
        <dbReference type="ARBA" id="ARBA00022670"/>
    </source>
</evidence>
<gene>
    <name evidence="8" type="ORF">FN924_13165</name>
</gene>
<keyword evidence="9" id="KW-1185">Reference proteome</keyword>
<keyword evidence="6" id="KW-0175">Coiled coil</keyword>
<reference evidence="8 9" key="1">
    <citation type="submission" date="2019-07" db="EMBL/GenBank/DDBJ databases">
        <authorList>
            <person name="Li J."/>
        </authorList>
    </citation>
    <scope>NUCLEOTIDE SEQUENCE [LARGE SCALE GENOMIC DNA]</scope>
    <source>
        <strain evidence="8 9">TKL69</strain>
    </source>
</reference>
<evidence type="ECO:0000256" key="4">
    <source>
        <dbReference type="ARBA" id="ARBA00022801"/>
    </source>
</evidence>
<evidence type="ECO:0000313" key="9">
    <source>
        <dbReference type="Proteomes" id="UP000315215"/>
    </source>
</evidence>
<evidence type="ECO:0000256" key="1">
    <source>
        <dbReference type="ARBA" id="ARBA00007074"/>
    </source>
</evidence>
<keyword evidence="2" id="KW-0645">Protease</keyword>
<dbReference type="PANTHER" id="PTHR47053">
    <property type="entry name" value="MUREIN DD-ENDOPEPTIDASE MEPH-RELATED"/>
    <property type="match status" value="1"/>
</dbReference>
<dbReference type="EMBL" id="CP041666">
    <property type="protein sequence ID" value="QDP41057.1"/>
    <property type="molecule type" value="Genomic_DNA"/>
</dbReference>
<dbReference type="GO" id="GO:0008234">
    <property type="term" value="F:cysteine-type peptidase activity"/>
    <property type="evidence" value="ECO:0007669"/>
    <property type="project" value="UniProtKB-KW"/>
</dbReference>
<accession>A0A516KI35</accession>
<keyword evidence="4" id="KW-0378">Hydrolase</keyword>
<dbReference type="InterPro" id="IPR000064">
    <property type="entry name" value="NLP_P60_dom"/>
</dbReference>
<evidence type="ECO:0000259" key="7">
    <source>
        <dbReference type="PROSITE" id="PS51935"/>
    </source>
</evidence>
<dbReference type="KEGG" id="aqt:FN924_13165"/>
<sequence length="385" mass="41809">MSIAVGLASTIAIPSVQAETQAEIQQKRSHIQSKISEAEKVIAEAEKDLKELNEQVARVDQAIEDNQQKIDDTKKKIKDTKAEIAKLEEEIVALEKSIEKRLDILKERAQSFQQSGGEISYLEVIFGSKSFGDFINRVFAVNTIVEADENLLNDLEADKAAVKKKQDSVKNKLEDLNSMMTELEGMQAQILEQKEQNEALKKDLLAQQEKNEELKAALERKDANLASQLASFQSGRSTQVGSQSVSTPSFSNNTVSGSAQSVISVGYKYIGNSTYVFGGGRNAYDIRNGRFDCSGFVSYAFSQAGISLPASTSSLVGVGRAVSASQMQPGDLVFFNTYKTNGHVGIYVGGGKFIGSQSSTGVAIANMSSGYWASHFSGVVRRVLN</sequence>
<dbReference type="InterPro" id="IPR051202">
    <property type="entry name" value="Peptidase_C40"/>
</dbReference>
<feature type="domain" description="NlpC/P60" evidence="7">
    <location>
        <begin position="256"/>
        <end position="383"/>
    </location>
</feature>
<dbReference type="AlphaFoldDB" id="A0A516KI35"/>
<evidence type="ECO:0000313" key="8">
    <source>
        <dbReference type="EMBL" id="QDP41057.1"/>
    </source>
</evidence>
<evidence type="ECO:0000256" key="5">
    <source>
        <dbReference type="ARBA" id="ARBA00022807"/>
    </source>
</evidence>
<proteinExistence type="inferred from homology"/>
<feature type="coiled-coil region" evidence="6">
    <location>
        <begin position="145"/>
        <end position="224"/>
    </location>
</feature>
<dbReference type="InterPro" id="IPR057309">
    <property type="entry name" value="PcsB_CC"/>
</dbReference>
<keyword evidence="3" id="KW-0732">Signal</keyword>
<dbReference type="Gene3D" id="6.10.250.3150">
    <property type="match status" value="1"/>
</dbReference>
<dbReference type="PANTHER" id="PTHR47053:SF1">
    <property type="entry name" value="MUREIN DD-ENDOPEPTIDASE MEPH-RELATED"/>
    <property type="match status" value="1"/>
</dbReference>
<protein>
    <submittedName>
        <fullName evidence="8">Peptidase</fullName>
    </submittedName>
</protein>
<evidence type="ECO:0000256" key="6">
    <source>
        <dbReference type="SAM" id="Coils"/>
    </source>
</evidence>
<dbReference type="InterPro" id="IPR038765">
    <property type="entry name" value="Papain-like_cys_pep_sf"/>
</dbReference>
<evidence type="ECO:0000256" key="3">
    <source>
        <dbReference type="ARBA" id="ARBA00022729"/>
    </source>
</evidence>
<dbReference type="GO" id="GO:0006508">
    <property type="term" value="P:proteolysis"/>
    <property type="evidence" value="ECO:0007669"/>
    <property type="project" value="UniProtKB-KW"/>
</dbReference>
<dbReference type="SUPFAM" id="SSF54001">
    <property type="entry name" value="Cysteine proteinases"/>
    <property type="match status" value="1"/>
</dbReference>
<keyword evidence="5" id="KW-0788">Thiol protease</keyword>
<dbReference type="OrthoDB" id="9813368at2"/>
<dbReference type="Pfam" id="PF00877">
    <property type="entry name" value="NLPC_P60"/>
    <property type="match status" value="1"/>
</dbReference>
<comment type="similarity">
    <text evidence="1">Belongs to the peptidase C40 family.</text>
</comment>
<dbReference type="Gene3D" id="3.90.1720.10">
    <property type="entry name" value="endopeptidase domain like (from Nostoc punctiforme)"/>
    <property type="match status" value="1"/>
</dbReference>
<name>A0A516KI35_9BACI</name>
<organism evidence="8 9">
    <name type="scientific">Radiobacillus deserti</name>
    <dbReference type="NCBI Taxonomy" id="2594883"/>
    <lineage>
        <taxon>Bacteria</taxon>
        <taxon>Bacillati</taxon>
        <taxon>Bacillota</taxon>
        <taxon>Bacilli</taxon>
        <taxon>Bacillales</taxon>
        <taxon>Bacillaceae</taxon>
        <taxon>Radiobacillus</taxon>
    </lineage>
</organism>
<dbReference type="Proteomes" id="UP000315215">
    <property type="component" value="Chromosome"/>
</dbReference>
<feature type="coiled-coil region" evidence="6">
    <location>
        <begin position="28"/>
        <end position="115"/>
    </location>
</feature>